<organism evidence="2">
    <name type="scientific">Eucalyptus grandis</name>
    <name type="common">Flooded gum</name>
    <dbReference type="NCBI Taxonomy" id="71139"/>
    <lineage>
        <taxon>Eukaryota</taxon>
        <taxon>Viridiplantae</taxon>
        <taxon>Streptophyta</taxon>
        <taxon>Embryophyta</taxon>
        <taxon>Tracheophyta</taxon>
        <taxon>Spermatophyta</taxon>
        <taxon>Magnoliopsida</taxon>
        <taxon>eudicotyledons</taxon>
        <taxon>Gunneridae</taxon>
        <taxon>Pentapetalae</taxon>
        <taxon>rosids</taxon>
        <taxon>malvids</taxon>
        <taxon>Myrtales</taxon>
        <taxon>Myrtaceae</taxon>
        <taxon>Myrtoideae</taxon>
        <taxon>Eucalypteae</taxon>
        <taxon>Eucalyptus</taxon>
    </lineage>
</organism>
<protein>
    <recommendedName>
        <fullName evidence="1">F-box domain-containing protein</fullName>
    </recommendedName>
</protein>
<dbReference type="SMART" id="SM00256">
    <property type="entry name" value="FBOX"/>
    <property type="match status" value="1"/>
</dbReference>
<dbReference type="InterPro" id="IPR006527">
    <property type="entry name" value="F-box-assoc_dom_typ1"/>
</dbReference>
<dbReference type="InterPro" id="IPR001810">
    <property type="entry name" value="F-box_dom"/>
</dbReference>
<dbReference type="GO" id="GO:0031146">
    <property type="term" value="P:SCF-dependent proteasomal ubiquitin-dependent protein catabolic process"/>
    <property type="evidence" value="ECO:0000318"/>
    <property type="project" value="GO_Central"/>
</dbReference>
<dbReference type="OMA" id="HCKLEEN"/>
<dbReference type="InterPro" id="IPR050796">
    <property type="entry name" value="SCF_F-box_component"/>
</dbReference>
<dbReference type="NCBIfam" id="TIGR01640">
    <property type="entry name" value="F_box_assoc_1"/>
    <property type="match status" value="1"/>
</dbReference>
<proteinExistence type="predicted"/>
<evidence type="ECO:0000313" key="2">
    <source>
        <dbReference type="EMBL" id="KCW84874.1"/>
    </source>
</evidence>
<dbReference type="InterPro" id="IPR036047">
    <property type="entry name" value="F-box-like_dom_sf"/>
</dbReference>
<accession>A0A059D322</accession>
<sequence length="284" mass="32070">MDELPQAILSEILSRVPATSLLRHRRVCRRWREAIDDPYFRNSLHRSKEGVVLYLEYGKDEEIRILTMHQEAAATWMVEMGKLPTPRGCVIRGACNGLLFFIHRTDVRNNGELLMNSLTKRILILRRAPDLSPDRSVYGLGLDRSTNTYKMVQIEKTGSDEKTHTGTAAARIYDFDKRSWRAGEAPPLPPGAGLCRDFVFSSGALNWFLMRRPSSSSSDGPLTKAMLSFDLTKEEFSLIPIPDVFFKGGSGGSDFPIWIKRDPPWVLPAICRRETLSLVSLKAT</sequence>
<feature type="domain" description="F-box" evidence="1">
    <location>
        <begin position="1"/>
        <end position="43"/>
    </location>
</feature>
<dbReference type="Gene3D" id="1.20.1280.50">
    <property type="match status" value="1"/>
</dbReference>
<dbReference type="SUPFAM" id="SSF81383">
    <property type="entry name" value="F-box domain"/>
    <property type="match status" value="1"/>
</dbReference>
<name>A0A059D322_EUCGR</name>
<reference evidence="2" key="1">
    <citation type="submission" date="2013-07" db="EMBL/GenBank/DDBJ databases">
        <title>The genome of Eucalyptus grandis.</title>
        <authorList>
            <person name="Schmutz J."/>
            <person name="Hayes R."/>
            <person name="Myburg A."/>
            <person name="Tuskan G."/>
            <person name="Grattapaglia D."/>
            <person name="Rokhsar D.S."/>
        </authorList>
    </citation>
    <scope>NUCLEOTIDE SEQUENCE</scope>
    <source>
        <tissue evidence="2">Leaf extractions</tissue>
    </source>
</reference>
<gene>
    <name evidence="2" type="ORF">EUGRSUZ_B01697</name>
</gene>
<dbReference type="EMBL" id="KK198754">
    <property type="protein sequence ID" value="KCW84874.1"/>
    <property type="molecule type" value="Genomic_DNA"/>
</dbReference>
<dbReference type="Pfam" id="PF12937">
    <property type="entry name" value="F-box-like"/>
    <property type="match status" value="1"/>
</dbReference>
<evidence type="ECO:0000259" key="1">
    <source>
        <dbReference type="PROSITE" id="PS50181"/>
    </source>
</evidence>
<dbReference type="PANTHER" id="PTHR31672:SF13">
    <property type="entry name" value="F-BOX PROTEIN CPR30-LIKE"/>
    <property type="match status" value="1"/>
</dbReference>
<dbReference type="InParanoid" id="A0A059D322"/>
<dbReference type="InterPro" id="IPR017451">
    <property type="entry name" value="F-box-assoc_interact_dom"/>
</dbReference>
<dbReference type="Gramene" id="KCW84874">
    <property type="protein sequence ID" value="KCW84874"/>
    <property type="gene ID" value="EUGRSUZ_B01697"/>
</dbReference>
<dbReference type="GO" id="GO:0004842">
    <property type="term" value="F:ubiquitin-protein transferase activity"/>
    <property type="evidence" value="ECO:0000318"/>
    <property type="project" value="GO_Central"/>
</dbReference>
<dbReference type="STRING" id="71139.A0A059D322"/>
<dbReference type="AlphaFoldDB" id="A0A059D322"/>
<dbReference type="Pfam" id="PF07734">
    <property type="entry name" value="FBA_1"/>
    <property type="match status" value="1"/>
</dbReference>
<dbReference type="PROSITE" id="PS50181">
    <property type="entry name" value="FBOX"/>
    <property type="match status" value="1"/>
</dbReference>
<dbReference type="PANTHER" id="PTHR31672">
    <property type="entry name" value="BNACNNG10540D PROTEIN"/>
    <property type="match status" value="1"/>
</dbReference>